<accession>A0A7S0QB77</accession>
<dbReference type="EMBL" id="HBEY01049886">
    <property type="protein sequence ID" value="CAD8620586.1"/>
    <property type="molecule type" value="Transcribed_RNA"/>
</dbReference>
<dbReference type="AlphaFoldDB" id="A0A7S0QB77"/>
<sequence length="101" mass="11468">MNSRWRSDSSIGQETRWAFLPNRKHAFGEEVCYYEGLHEHVVLTMCISYEHVVASICDGRSDVCFNGIGVIYAIITQSTIKIIASRHTCARSHTCHICVIH</sequence>
<proteinExistence type="predicted"/>
<organism evidence="1">
    <name type="scientific">Coccolithus braarudii</name>
    <dbReference type="NCBI Taxonomy" id="221442"/>
    <lineage>
        <taxon>Eukaryota</taxon>
        <taxon>Haptista</taxon>
        <taxon>Haptophyta</taxon>
        <taxon>Prymnesiophyceae</taxon>
        <taxon>Coccolithales</taxon>
        <taxon>Coccolithaceae</taxon>
        <taxon>Coccolithus</taxon>
    </lineage>
</organism>
<evidence type="ECO:0000313" key="1">
    <source>
        <dbReference type="EMBL" id="CAD8620586.1"/>
    </source>
</evidence>
<reference evidence="1" key="1">
    <citation type="submission" date="2021-01" db="EMBL/GenBank/DDBJ databases">
        <authorList>
            <person name="Corre E."/>
            <person name="Pelletier E."/>
            <person name="Niang G."/>
            <person name="Scheremetjew M."/>
            <person name="Finn R."/>
            <person name="Kale V."/>
            <person name="Holt S."/>
            <person name="Cochrane G."/>
            <person name="Meng A."/>
            <person name="Brown T."/>
            <person name="Cohen L."/>
        </authorList>
    </citation>
    <scope>NUCLEOTIDE SEQUENCE</scope>
    <source>
        <strain evidence="1">PLY182g</strain>
    </source>
</reference>
<gene>
    <name evidence="1" type="ORF">CPEL01642_LOCUS23969</name>
</gene>
<name>A0A7S0QB77_9EUKA</name>
<protein>
    <submittedName>
        <fullName evidence="1">Uncharacterized protein</fullName>
    </submittedName>
</protein>